<evidence type="ECO:0008006" key="5">
    <source>
        <dbReference type="Google" id="ProtNLM"/>
    </source>
</evidence>
<feature type="region of interest" description="Disordered" evidence="1">
    <location>
        <begin position="62"/>
        <end position="93"/>
    </location>
</feature>
<proteinExistence type="predicted"/>
<dbReference type="AlphaFoldDB" id="A0ABD1VLK8"/>
<evidence type="ECO:0000313" key="3">
    <source>
        <dbReference type="EMBL" id="KAL2538102.1"/>
    </source>
</evidence>
<reference evidence="4" key="1">
    <citation type="submission" date="2024-07" db="EMBL/GenBank/DDBJ databases">
        <title>Two chromosome-level genome assemblies of Korean endemic species Abeliophyllum distichum and Forsythia ovata (Oleaceae).</title>
        <authorList>
            <person name="Jang H."/>
        </authorList>
    </citation>
    <scope>NUCLEOTIDE SEQUENCE [LARGE SCALE GENOMIC DNA]</scope>
</reference>
<keyword evidence="2" id="KW-0732">Signal</keyword>
<comment type="caution">
    <text evidence="3">The sequence shown here is derived from an EMBL/GenBank/DDBJ whole genome shotgun (WGS) entry which is preliminary data.</text>
</comment>
<name>A0ABD1VLK8_9LAMI</name>
<feature type="chain" id="PRO_5044833317" description="Secreted protein" evidence="2">
    <location>
        <begin position="22"/>
        <end position="108"/>
    </location>
</feature>
<protein>
    <recommendedName>
        <fullName evidence="5">Secreted protein</fullName>
    </recommendedName>
</protein>
<sequence length="108" mass="11452">MLDLVALALLDVLAPIHSASSVSLALTKSLTKPFTYARGCPLVPSSFMMTFFPLSLGTSSYEDEEEGSVGDVNVDNGLLAGDEGHEDGLKERGTPTRTSVVVLIEPRV</sequence>
<feature type="signal peptide" evidence="2">
    <location>
        <begin position="1"/>
        <end position="21"/>
    </location>
</feature>
<feature type="compositionally biased region" description="Basic and acidic residues" evidence="1">
    <location>
        <begin position="82"/>
        <end position="93"/>
    </location>
</feature>
<evidence type="ECO:0000256" key="1">
    <source>
        <dbReference type="SAM" id="MobiDB-lite"/>
    </source>
</evidence>
<evidence type="ECO:0000313" key="4">
    <source>
        <dbReference type="Proteomes" id="UP001604277"/>
    </source>
</evidence>
<accession>A0ABD1VLK8</accession>
<organism evidence="3 4">
    <name type="scientific">Forsythia ovata</name>
    <dbReference type="NCBI Taxonomy" id="205694"/>
    <lineage>
        <taxon>Eukaryota</taxon>
        <taxon>Viridiplantae</taxon>
        <taxon>Streptophyta</taxon>
        <taxon>Embryophyta</taxon>
        <taxon>Tracheophyta</taxon>
        <taxon>Spermatophyta</taxon>
        <taxon>Magnoliopsida</taxon>
        <taxon>eudicotyledons</taxon>
        <taxon>Gunneridae</taxon>
        <taxon>Pentapetalae</taxon>
        <taxon>asterids</taxon>
        <taxon>lamiids</taxon>
        <taxon>Lamiales</taxon>
        <taxon>Oleaceae</taxon>
        <taxon>Forsythieae</taxon>
        <taxon>Forsythia</taxon>
    </lineage>
</organism>
<keyword evidence="4" id="KW-1185">Reference proteome</keyword>
<dbReference type="EMBL" id="JBFOLJ010000005">
    <property type="protein sequence ID" value="KAL2538102.1"/>
    <property type="molecule type" value="Genomic_DNA"/>
</dbReference>
<evidence type="ECO:0000256" key="2">
    <source>
        <dbReference type="SAM" id="SignalP"/>
    </source>
</evidence>
<dbReference type="Proteomes" id="UP001604277">
    <property type="component" value="Unassembled WGS sequence"/>
</dbReference>
<gene>
    <name evidence="3" type="ORF">Fot_19493</name>
</gene>